<evidence type="ECO:0000313" key="2">
    <source>
        <dbReference type="Proteomes" id="UP000277577"/>
    </source>
</evidence>
<organism evidence="1 2">
    <name type="scientific">Legionella cherrii</name>
    <dbReference type="NCBI Taxonomy" id="28084"/>
    <lineage>
        <taxon>Bacteria</taxon>
        <taxon>Pseudomonadati</taxon>
        <taxon>Pseudomonadota</taxon>
        <taxon>Gammaproteobacteria</taxon>
        <taxon>Legionellales</taxon>
        <taxon>Legionellaceae</taxon>
        <taxon>Legionella</taxon>
    </lineage>
</organism>
<dbReference type="Gene3D" id="3.40.50.150">
    <property type="entry name" value="Vaccinia Virus protein VP39"/>
    <property type="match status" value="1"/>
</dbReference>
<accession>A0ABY6T7K6</accession>
<sequence length="253" mass="29403">MWKTKFGRCIHTSPSGYKVYQNLCYRWLTLGSTALQTVINRYQPQKPVLYYLPALTLMARKYPGVTCMLGLGGAGVAWMLKDVPLVAVDNSEEVIDIARHFFMIDHLKKLTVVHENAKDYIEKCKKKYNHLIIDLYNANHFPTECADANFFASCKRIITEDGFLAINLANTKEQDPIFQLVRNQFKHTLVIPVRKSSNMVIFAADESKEWFMNKIKQTSAFKRIIWVESWGYVGDFIQTNWQRLAIYFRKISL</sequence>
<protein>
    <submittedName>
        <fullName evidence="1">Spermidine synthase</fullName>
    </submittedName>
</protein>
<evidence type="ECO:0000313" key="1">
    <source>
        <dbReference type="EMBL" id="VEB37677.1"/>
    </source>
</evidence>
<name>A0ABY6T7K6_9GAMM</name>
<dbReference type="EMBL" id="LR134173">
    <property type="protein sequence ID" value="VEB37677.1"/>
    <property type="molecule type" value="Genomic_DNA"/>
</dbReference>
<dbReference type="Pfam" id="PF01564">
    <property type="entry name" value="Spermine_synth"/>
    <property type="match status" value="1"/>
</dbReference>
<dbReference type="InterPro" id="IPR029063">
    <property type="entry name" value="SAM-dependent_MTases_sf"/>
</dbReference>
<dbReference type="SUPFAM" id="SSF53335">
    <property type="entry name" value="S-adenosyl-L-methionine-dependent methyltransferases"/>
    <property type="match status" value="1"/>
</dbReference>
<gene>
    <name evidence="1" type="ORF">NCTC11976_02337</name>
</gene>
<dbReference type="Proteomes" id="UP000277577">
    <property type="component" value="Chromosome"/>
</dbReference>
<dbReference type="RefSeq" id="WP_028380484.1">
    <property type="nucleotide sequence ID" value="NZ_CAAAIT010000001.1"/>
</dbReference>
<reference evidence="1 2" key="1">
    <citation type="submission" date="2018-12" db="EMBL/GenBank/DDBJ databases">
        <authorList>
            <consortium name="Pathogen Informatics"/>
        </authorList>
    </citation>
    <scope>NUCLEOTIDE SEQUENCE [LARGE SCALE GENOMIC DNA]</scope>
    <source>
        <strain evidence="1 2">NCTC11976</strain>
    </source>
</reference>
<keyword evidence="2" id="KW-1185">Reference proteome</keyword>
<proteinExistence type="predicted"/>